<dbReference type="Proteomes" id="UP000070160">
    <property type="component" value="Unassembled WGS sequence"/>
</dbReference>
<dbReference type="Gene3D" id="3.40.630.40">
    <property type="entry name" value="Zn-dependent exopeptidases"/>
    <property type="match status" value="1"/>
</dbReference>
<dbReference type="PANTHER" id="PTHR30404">
    <property type="entry name" value="N-ACETYLMURAMOYL-L-ALANINE AMIDASE"/>
    <property type="match status" value="1"/>
</dbReference>
<dbReference type="InterPro" id="IPR050695">
    <property type="entry name" value="N-acetylmuramoyl_amidase_3"/>
</dbReference>
<name>A0A134CLP8_9FIRM</name>
<dbReference type="InterPro" id="IPR002508">
    <property type="entry name" value="MurNAc-LAA_cat"/>
</dbReference>
<dbReference type="EMBL" id="LSDT01000002">
    <property type="protein sequence ID" value="KXB93133.1"/>
    <property type="molecule type" value="Genomic_DNA"/>
</dbReference>
<protein>
    <submittedName>
        <fullName evidence="3">N-acetylmuramoyl-L-alanine amidase</fullName>
    </submittedName>
</protein>
<dbReference type="AlphaFoldDB" id="A0A134CLP8"/>
<dbReference type="STRING" id="1588748.HMPREF3182_00049"/>
<feature type="domain" description="MurNAc-LAA" evidence="2">
    <location>
        <begin position="60"/>
        <end position="167"/>
    </location>
</feature>
<dbReference type="CDD" id="cd02696">
    <property type="entry name" value="MurNAc-LAA"/>
    <property type="match status" value="1"/>
</dbReference>
<reference evidence="4" key="1">
    <citation type="submission" date="2016-01" db="EMBL/GenBank/DDBJ databases">
        <authorList>
            <person name="Mitreva M."/>
            <person name="Pepin K.H."/>
            <person name="Mihindukulasuriya K.A."/>
            <person name="Fulton R."/>
            <person name="Fronick C."/>
            <person name="O'Laughlin M."/>
            <person name="Miner T."/>
            <person name="Herter B."/>
            <person name="Rosa B.A."/>
            <person name="Cordes M."/>
            <person name="Tomlinson C."/>
            <person name="Wollam A."/>
            <person name="Palsikar V.B."/>
            <person name="Mardis E.R."/>
            <person name="Wilson R.K."/>
        </authorList>
    </citation>
    <scope>NUCLEOTIDE SEQUENCE [LARGE SCALE GENOMIC DNA]</scope>
    <source>
        <strain evidence="4">KA00182</strain>
    </source>
</reference>
<dbReference type="GO" id="GO:0008745">
    <property type="term" value="F:N-acetylmuramoyl-L-alanine amidase activity"/>
    <property type="evidence" value="ECO:0007669"/>
    <property type="project" value="InterPro"/>
</dbReference>
<evidence type="ECO:0000313" key="3">
    <source>
        <dbReference type="EMBL" id="KXB93133.1"/>
    </source>
</evidence>
<evidence type="ECO:0000313" key="4">
    <source>
        <dbReference type="Proteomes" id="UP000070160"/>
    </source>
</evidence>
<dbReference type="GO" id="GO:0030288">
    <property type="term" value="C:outer membrane-bounded periplasmic space"/>
    <property type="evidence" value="ECO:0007669"/>
    <property type="project" value="TreeGrafter"/>
</dbReference>
<proteinExistence type="predicted"/>
<dbReference type="PANTHER" id="PTHR30404:SF0">
    <property type="entry name" value="N-ACETYLMURAMOYL-L-ALANINE AMIDASE AMIC"/>
    <property type="match status" value="1"/>
</dbReference>
<dbReference type="SUPFAM" id="SSF53187">
    <property type="entry name" value="Zn-dependent exopeptidases"/>
    <property type="match status" value="1"/>
</dbReference>
<gene>
    <name evidence="3" type="ORF">HMPREF3182_00049</name>
</gene>
<accession>A0A134CLP8</accession>
<keyword evidence="1" id="KW-0378">Hydrolase</keyword>
<keyword evidence="4" id="KW-1185">Reference proteome</keyword>
<dbReference type="Pfam" id="PF01520">
    <property type="entry name" value="Amidase_3"/>
    <property type="match status" value="1"/>
</dbReference>
<dbReference type="SMART" id="SM00646">
    <property type="entry name" value="Ami_3"/>
    <property type="match status" value="1"/>
</dbReference>
<dbReference type="RefSeq" id="WP_062484823.1">
    <property type="nucleotide sequence ID" value="NZ_KQ960925.1"/>
</dbReference>
<dbReference type="GO" id="GO:0009253">
    <property type="term" value="P:peptidoglycan catabolic process"/>
    <property type="evidence" value="ECO:0007669"/>
    <property type="project" value="InterPro"/>
</dbReference>
<organism evidence="3 4">
    <name type="scientific">Megasphaera hutchinsoni</name>
    <dbReference type="NCBI Taxonomy" id="1588748"/>
    <lineage>
        <taxon>Bacteria</taxon>
        <taxon>Bacillati</taxon>
        <taxon>Bacillota</taxon>
        <taxon>Negativicutes</taxon>
        <taxon>Veillonellales</taxon>
        <taxon>Veillonellaceae</taxon>
        <taxon>Megasphaera</taxon>
    </lineage>
</organism>
<dbReference type="PATRIC" id="fig|1588748.3.peg.49"/>
<comment type="caution">
    <text evidence="3">The sequence shown here is derived from an EMBL/GenBank/DDBJ whole genome shotgun (WGS) entry which is preliminary data.</text>
</comment>
<evidence type="ECO:0000256" key="1">
    <source>
        <dbReference type="ARBA" id="ARBA00022801"/>
    </source>
</evidence>
<evidence type="ECO:0000259" key="2">
    <source>
        <dbReference type="SMART" id="SM00646"/>
    </source>
</evidence>
<sequence length="179" mass="20186">MKVFLNPGHDRKLDSGAINRTLKLRECDWAYDLGTRVKRYLEEQQVTVEMEQQDNLYEVCEHANKSGADLFVSLHFNAFNTRSSGTEVFVSNTPPSVLLGHIILSHIHAVLPLPNRGIKERMELFVLRQTIMPAVLVEPCFIDNNADVRMYTGKEDACAKAIATGIMQYPTLTNHAQKG</sequence>